<dbReference type="Gene3D" id="3.20.20.80">
    <property type="entry name" value="Glycosidases"/>
    <property type="match status" value="1"/>
</dbReference>
<feature type="compositionally biased region" description="Polar residues" evidence="4">
    <location>
        <begin position="24"/>
        <end position="33"/>
    </location>
</feature>
<dbReference type="InterPro" id="IPR017853">
    <property type="entry name" value="GH"/>
</dbReference>
<evidence type="ECO:0000313" key="8">
    <source>
        <dbReference type="Proteomes" id="UP000245288"/>
    </source>
</evidence>
<comment type="caution">
    <text evidence="7">The sequence shown here is derived from an EMBL/GenBank/DDBJ whole genome shotgun (WGS) entry which is preliminary data.</text>
</comment>
<keyword evidence="2" id="KW-0378">Hydrolase</keyword>
<dbReference type="InterPro" id="IPR032091">
    <property type="entry name" value="Malt_amylase-like_C"/>
</dbReference>
<dbReference type="Pfam" id="PF16657">
    <property type="entry name" value="Malt_amylase_C"/>
    <property type="match status" value="1"/>
</dbReference>
<feature type="compositionally biased region" description="Polar residues" evidence="4">
    <location>
        <begin position="1"/>
        <end position="12"/>
    </location>
</feature>
<evidence type="ECO:0000313" key="7">
    <source>
        <dbReference type="EMBL" id="PWE85245.1"/>
    </source>
</evidence>
<dbReference type="Pfam" id="PF00128">
    <property type="entry name" value="Alpha-amylase"/>
    <property type="match status" value="1"/>
</dbReference>
<keyword evidence="8" id="KW-1185">Reference proteome</keyword>
<evidence type="ECO:0000259" key="5">
    <source>
        <dbReference type="Pfam" id="PF00128"/>
    </source>
</evidence>
<evidence type="ECO:0000256" key="2">
    <source>
        <dbReference type="ARBA" id="ARBA00022801"/>
    </source>
</evidence>
<keyword evidence="3" id="KW-0326">Glycosidase</keyword>
<gene>
    <name evidence="7" type="ORF">LG34_17165</name>
</gene>
<feature type="domain" description="Maltogenic amylase-like C-terminal" evidence="6">
    <location>
        <begin position="87"/>
        <end position="162"/>
    </location>
</feature>
<reference evidence="7 8" key="1">
    <citation type="submission" date="2014-09" db="EMBL/GenBank/DDBJ databases">
        <title>Butyrate-producing bacteria isolated from human gut.</title>
        <authorList>
            <person name="Zhang Q."/>
            <person name="Zhao L."/>
        </authorList>
    </citation>
    <scope>NUCLEOTIDE SEQUENCE [LARGE SCALE GENOMIC DNA]</scope>
    <source>
        <strain evidence="7 8">21</strain>
    </source>
</reference>
<accession>A0A2V1JP15</accession>
<sequence>MVLRQQSDTSRSSLKKQKPRDNSRTPMQWNTEKNAGFTDGEPWIAVNDNYKTINAEAAVKDPESVFFYYKKLVQLRHEVPVITDGVYKLLDADNEKVYTYLRLRKNEDETLLVICNFTKETIDYPVGDFVEATQGTLLISNYDDAPQQYADAIELKPYGAYVYEIK</sequence>
<protein>
    <submittedName>
        <fullName evidence="7">Uncharacterized protein</fullName>
    </submittedName>
</protein>
<dbReference type="SUPFAM" id="SSF51445">
    <property type="entry name" value="(Trans)glycosidases"/>
    <property type="match status" value="1"/>
</dbReference>
<comment type="similarity">
    <text evidence="1">Belongs to the glycosyl hydrolase 13 family.</text>
</comment>
<dbReference type="EMBL" id="JRFU01000265">
    <property type="protein sequence ID" value="PWE85245.1"/>
    <property type="molecule type" value="Genomic_DNA"/>
</dbReference>
<organism evidence="7 8">
    <name type="scientific">Eubacterium ramulus</name>
    <dbReference type="NCBI Taxonomy" id="39490"/>
    <lineage>
        <taxon>Bacteria</taxon>
        <taxon>Bacillati</taxon>
        <taxon>Bacillota</taxon>
        <taxon>Clostridia</taxon>
        <taxon>Eubacteriales</taxon>
        <taxon>Eubacteriaceae</taxon>
        <taxon>Eubacterium</taxon>
    </lineage>
</organism>
<evidence type="ECO:0000259" key="6">
    <source>
        <dbReference type="Pfam" id="PF16657"/>
    </source>
</evidence>
<dbReference type="InterPro" id="IPR013780">
    <property type="entry name" value="Glyco_hydro_b"/>
</dbReference>
<dbReference type="FunFam" id="2.60.40.1180:FF:000007">
    <property type="entry name" value="Sucrose isomerase"/>
    <property type="match status" value="1"/>
</dbReference>
<feature type="domain" description="Glycosyl hydrolase family 13 catalytic" evidence="5">
    <location>
        <begin position="11"/>
        <end position="85"/>
    </location>
</feature>
<feature type="region of interest" description="Disordered" evidence="4">
    <location>
        <begin position="1"/>
        <end position="36"/>
    </location>
</feature>
<dbReference type="PANTHER" id="PTHR10357:SF179">
    <property type="entry name" value="NEUTRAL AND BASIC AMINO ACID TRANSPORT PROTEIN RBAT"/>
    <property type="match status" value="1"/>
</dbReference>
<evidence type="ECO:0000256" key="3">
    <source>
        <dbReference type="ARBA" id="ARBA00023295"/>
    </source>
</evidence>
<dbReference type="SUPFAM" id="SSF51011">
    <property type="entry name" value="Glycosyl hydrolase domain"/>
    <property type="match status" value="1"/>
</dbReference>
<dbReference type="PANTHER" id="PTHR10357">
    <property type="entry name" value="ALPHA-AMYLASE FAMILY MEMBER"/>
    <property type="match status" value="1"/>
</dbReference>
<evidence type="ECO:0000256" key="4">
    <source>
        <dbReference type="SAM" id="MobiDB-lite"/>
    </source>
</evidence>
<evidence type="ECO:0000256" key="1">
    <source>
        <dbReference type="ARBA" id="ARBA00008061"/>
    </source>
</evidence>
<proteinExistence type="inferred from homology"/>
<dbReference type="GO" id="GO:0004556">
    <property type="term" value="F:alpha-amylase activity"/>
    <property type="evidence" value="ECO:0007669"/>
    <property type="project" value="TreeGrafter"/>
</dbReference>
<dbReference type="GO" id="GO:0009313">
    <property type="term" value="P:oligosaccharide catabolic process"/>
    <property type="evidence" value="ECO:0007669"/>
    <property type="project" value="TreeGrafter"/>
</dbReference>
<name>A0A2V1JP15_EUBRA</name>
<dbReference type="InterPro" id="IPR006047">
    <property type="entry name" value="GH13_cat_dom"/>
</dbReference>
<dbReference type="Proteomes" id="UP000245288">
    <property type="component" value="Unassembled WGS sequence"/>
</dbReference>
<dbReference type="Gene3D" id="2.60.40.1180">
    <property type="entry name" value="Golgi alpha-mannosidase II"/>
    <property type="match status" value="1"/>
</dbReference>
<dbReference type="AlphaFoldDB" id="A0A2V1JP15"/>